<feature type="transmembrane region" description="Helical" evidence="2">
    <location>
        <begin position="382"/>
        <end position="402"/>
    </location>
</feature>
<reference evidence="5" key="1">
    <citation type="submission" date="2025-08" db="UniProtKB">
        <authorList>
            <consortium name="Ensembl"/>
        </authorList>
    </citation>
    <scope>IDENTIFICATION</scope>
</reference>
<keyword evidence="3" id="KW-0732">Signal</keyword>
<dbReference type="PROSITE" id="PS00290">
    <property type="entry name" value="IG_MHC"/>
    <property type="match status" value="1"/>
</dbReference>
<name>A0A8C5MW18_9ANUR</name>
<keyword evidence="2" id="KW-0812">Transmembrane</keyword>
<feature type="domain" description="Ig-like" evidence="4">
    <location>
        <begin position="157"/>
        <end position="266"/>
    </location>
</feature>
<accession>A0A8C5MW18</accession>
<dbReference type="InterPro" id="IPR013106">
    <property type="entry name" value="Ig_V-set"/>
</dbReference>
<dbReference type="SMART" id="SM00407">
    <property type="entry name" value="IGc1"/>
    <property type="match status" value="1"/>
</dbReference>
<dbReference type="OrthoDB" id="8929156at2759"/>
<feature type="domain" description="Ig-like" evidence="4">
    <location>
        <begin position="276"/>
        <end position="372"/>
    </location>
</feature>
<dbReference type="Pfam" id="PF07654">
    <property type="entry name" value="C1-set"/>
    <property type="match status" value="1"/>
</dbReference>
<dbReference type="InterPro" id="IPR003006">
    <property type="entry name" value="Ig/MHC_CS"/>
</dbReference>
<reference evidence="5" key="2">
    <citation type="submission" date="2025-09" db="UniProtKB">
        <authorList>
            <consortium name="Ensembl"/>
        </authorList>
    </citation>
    <scope>IDENTIFICATION</scope>
</reference>
<feature type="signal peptide" evidence="3">
    <location>
        <begin position="1"/>
        <end position="24"/>
    </location>
</feature>
<dbReference type="SMART" id="SM00409">
    <property type="entry name" value="IG"/>
    <property type="match status" value="1"/>
</dbReference>
<keyword evidence="6" id="KW-1185">Reference proteome</keyword>
<evidence type="ECO:0000256" key="3">
    <source>
        <dbReference type="SAM" id="SignalP"/>
    </source>
</evidence>
<dbReference type="Ensembl" id="ENSLLET00000018618.1">
    <property type="protein sequence ID" value="ENSLLEP00000017916.1"/>
    <property type="gene ID" value="ENSLLEG00000011421.1"/>
</dbReference>
<dbReference type="PROSITE" id="PS50835">
    <property type="entry name" value="IG_LIKE"/>
    <property type="match status" value="2"/>
</dbReference>
<dbReference type="PANTHER" id="PTHR23411">
    <property type="entry name" value="TAPASIN"/>
    <property type="match status" value="1"/>
</dbReference>
<dbReference type="InterPro" id="IPR003597">
    <property type="entry name" value="Ig_C1-set"/>
</dbReference>
<gene>
    <name evidence="5" type="primary">TAPBPL</name>
</gene>
<dbReference type="InterPro" id="IPR013783">
    <property type="entry name" value="Ig-like_fold"/>
</dbReference>
<dbReference type="InterPro" id="IPR007110">
    <property type="entry name" value="Ig-like_dom"/>
</dbReference>
<evidence type="ECO:0000256" key="2">
    <source>
        <dbReference type="SAM" id="Phobius"/>
    </source>
</evidence>
<evidence type="ECO:0000313" key="6">
    <source>
        <dbReference type="Proteomes" id="UP000694569"/>
    </source>
</evidence>
<organism evidence="5 6">
    <name type="scientific">Leptobrachium leishanense</name>
    <name type="common">Leishan spiny toad</name>
    <dbReference type="NCBI Taxonomy" id="445787"/>
    <lineage>
        <taxon>Eukaryota</taxon>
        <taxon>Metazoa</taxon>
        <taxon>Chordata</taxon>
        <taxon>Craniata</taxon>
        <taxon>Vertebrata</taxon>
        <taxon>Euteleostomi</taxon>
        <taxon>Amphibia</taxon>
        <taxon>Batrachia</taxon>
        <taxon>Anura</taxon>
        <taxon>Pelobatoidea</taxon>
        <taxon>Megophryidae</taxon>
        <taxon>Leptobrachium</taxon>
    </lineage>
</organism>
<protein>
    <submittedName>
        <fullName evidence="5">TAP binding protein like</fullName>
    </submittedName>
</protein>
<keyword evidence="1" id="KW-0393">Immunoglobulin domain</keyword>
<keyword evidence="2" id="KW-0472">Membrane</keyword>
<dbReference type="Gene3D" id="2.60.40.10">
    <property type="entry name" value="Immunoglobulins"/>
    <property type="match status" value="2"/>
</dbReference>
<keyword evidence="2" id="KW-1133">Transmembrane helix</keyword>
<dbReference type="AlphaFoldDB" id="A0A8C5MW18"/>
<evidence type="ECO:0000313" key="5">
    <source>
        <dbReference type="Ensembl" id="ENSLLEP00000017916.1"/>
    </source>
</evidence>
<dbReference type="Pfam" id="PF07686">
    <property type="entry name" value="V-set"/>
    <property type="match status" value="1"/>
</dbReference>
<feature type="chain" id="PRO_5034911632" evidence="3">
    <location>
        <begin position="25"/>
        <end position="421"/>
    </location>
</feature>
<dbReference type="GeneTree" id="ENSGT00940000160453"/>
<dbReference type="InterPro" id="IPR003599">
    <property type="entry name" value="Ig_sub"/>
</dbReference>
<sequence>MESMKWRSRLLSFLLTLYSSGVQSGVLTGMPRPVDIVLPCSHVLVNEGGSRGMGGMSFPREEATLVLKNLTIIGEEELDSITDFDAPQSSETTTFHAMVSLPPMPFAKRLLHAECEGEEVMCELSHLYTEFYVAHLRLPDLSLSILLRTEPSGDGDPAEVTEEKNILSMTVDLLISSFPPSLVTPTSRNISLNCDVWGILEEVKVDWHLQAGGKGHTIVPEEGTRISLAPVTSEGNQDMSLHINGVRVQDEGTYICTVNTKQHQMQQILKLQIQDPPLVTALLNRSPEPQLICRTDRYYPLDVDVSWMLDGKPVTHITSVTSSHRINIDGTFNLTSYLRVSIPPTGSQPDIYTCSVSHVSIGDPIEVQAIVSTKESESSSGIYGLVAATLLFLAGIKGIFMLKRKWAVKKDKERAKLAKSE</sequence>
<dbReference type="InterPro" id="IPR050380">
    <property type="entry name" value="Immune_Resp_Modulators"/>
</dbReference>
<dbReference type="InterPro" id="IPR036179">
    <property type="entry name" value="Ig-like_dom_sf"/>
</dbReference>
<dbReference type="SUPFAM" id="SSF48726">
    <property type="entry name" value="Immunoglobulin"/>
    <property type="match status" value="2"/>
</dbReference>
<evidence type="ECO:0000259" key="4">
    <source>
        <dbReference type="PROSITE" id="PS50835"/>
    </source>
</evidence>
<proteinExistence type="predicted"/>
<dbReference type="Proteomes" id="UP000694569">
    <property type="component" value="Unplaced"/>
</dbReference>
<evidence type="ECO:0000256" key="1">
    <source>
        <dbReference type="ARBA" id="ARBA00023319"/>
    </source>
</evidence>